<feature type="transmembrane region" description="Helical" evidence="7">
    <location>
        <begin position="87"/>
        <end position="107"/>
    </location>
</feature>
<sequence length="299" mass="32203">MEQLVKLVPLSGNLVIYLLIDLSIAIFLLFAIRSLSGYFNKISVREELGERDNFAFGISLAGGMLALTIVLSAVVGRHVGMGFDVAAMSMLLFGALGIFLVKIGRIAHDKFVLNRLDKELMIREKNVSVALVDASSAIASAIITKSIIDWAQGTDVYAFIAVFSGSIVVLCVLLLVTRINEYSFAENNQNSSFQRTLCNGQIALAIQHGGNLIGIAIAVSTASKLLIYNSTAYISNITGWLIIGLALAITLMIITSLTKRLVLMGVNWRSEVTLQHNIGIASIEAILSIGIALLFSNVI</sequence>
<dbReference type="PANTHER" id="PTHR40043:SF1">
    <property type="entry name" value="UPF0719 INNER MEMBRANE PROTEIN YJFL"/>
    <property type="match status" value="1"/>
</dbReference>
<evidence type="ECO:0008006" key="10">
    <source>
        <dbReference type="Google" id="ProtNLM"/>
    </source>
</evidence>
<feature type="transmembrane region" description="Helical" evidence="7">
    <location>
        <begin position="14"/>
        <end position="32"/>
    </location>
</feature>
<evidence type="ECO:0000313" key="9">
    <source>
        <dbReference type="Proteomes" id="UP001253545"/>
    </source>
</evidence>
<dbReference type="InterPro" id="IPR007140">
    <property type="entry name" value="DUF350"/>
</dbReference>
<keyword evidence="3" id="KW-1003">Cell membrane</keyword>
<name>A0ABU2ZMK5_9ALTE</name>
<keyword evidence="5 7" id="KW-1133">Transmembrane helix</keyword>
<feature type="transmembrane region" description="Helical" evidence="7">
    <location>
        <begin position="156"/>
        <end position="176"/>
    </location>
</feature>
<keyword evidence="6 7" id="KW-0472">Membrane</keyword>
<protein>
    <recommendedName>
        <fullName evidence="10">DUF350 domain-containing protein</fullName>
    </recommendedName>
</protein>
<feature type="transmembrane region" description="Helical" evidence="7">
    <location>
        <begin position="53"/>
        <end position="75"/>
    </location>
</feature>
<evidence type="ECO:0000256" key="1">
    <source>
        <dbReference type="ARBA" id="ARBA00004651"/>
    </source>
</evidence>
<dbReference type="Pfam" id="PF03994">
    <property type="entry name" value="DUF350"/>
    <property type="match status" value="2"/>
</dbReference>
<evidence type="ECO:0000256" key="3">
    <source>
        <dbReference type="ARBA" id="ARBA00022475"/>
    </source>
</evidence>
<feature type="transmembrane region" description="Helical" evidence="7">
    <location>
        <begin position="278"/>
        <end position="298"/>
    </location>
</feature>
<evidence type="ECO:0000256" key="5">
    <source>
        <dbReference type="ARBA" id="ARBA00022989"/>
    </source>
</evidence>
<comment type="similarity">
    <text evidence="2">Belongs to the UPF0719 family.</text>
</comment>
<proteinExistence type="inferred from homology"/>
<evidence type="ECO:0000256" key="6">
    <source>
        <dbReference type="ARBA" id="ARBA00023136"/>
    </source>
</evidence>
<keyword evidence="9" id="KW-1185">Reference proteome</keyword>
<comment type="subcellular location">
    <subcellularLocation>
        <location evidence="1">Cell membrane</location>
        <topology evidence="1">Multi-pass membrane protein</topology>
    </subcellularLocation>
</comment>
<gene>
    <name evidence="8" type="ORF">RM552_01870</name>
</gene>
<feature type="transmembrane region" description="Helical" evidence="7">
    <location>
        <begin position="127"/>
        <end position="144"/>
    </location>
</feature>
<evidence type="ECO:0000256" key="7">
    <source>
        <dbReference type="SAM" id="Phobius"/>
    </source>
</evidence>
<reference evidence="8 9" key="1">
    <citation type="submission" date="2023-09" db="EMBL/GenBank/DDBJ databases">
        <authorList>
            <person name="Rey-Velasco X."/>
        </authorList>
    </citation>
    <scope>NUCLEOTIDE SEQUENCE [LARGE SCALE GENOMIC DNA]</scope>
    <source>
        <strain evidence="8 9">P117</strain>
    </source>
</reference>
<dbReference type="RefSeq" id="WP_311367097.1">
    <property type="nucleotide sequence ID" value="NZ_JAVRHX010000001.1"/>
</dbReference>
<organism evidence="8 9">
    <name type="scientific">Glaciecola petra</name>
    <dbReference type="NCBI Taxonomy" id="3075602"/>
    <lineage>
        <taxon>Bacteria</taxon>
        <taxon>Pseudomonadati</taxon>
        <taxon>Pseudomonadota</taxon>
        <taxon>Gammaproteobacteria</taxon>
        <taxon>Alteromonadales</taxon>
        <taxon>Alteromonadaceae</taxon>
        <taxon>Glaciecola</taxon>
    </lineage>
</organism>
<evidence type="ECO:0000313" key="8">
    <source>
        <dbReference type="EMBL" id="MDT0593589.1"/>
    </source>
</evidence>
<dbReference type="EMBL" id="JAVRHX010000001">
    <property type="protein sequence ID" value="MDT0593589.1"/>
    <property type="molecule type" value="Genomic_DNA"/>
</dbReference>
<dbReference type="Proteomes" id="UP001253545">
    <property type="component" value="Unassembled WGS sequence"/>
</dbReference>
<comment type="caution">
    <text evidence="8">The sequence shown here is derived from an EMBL/GenBank/DDBJ whole genome shotgun (WGS) entry which is preliminary data.</text>
</comment>
<evidence type="ECO:0000256" key="2">
    <source>
        <dbReference type="ARBA" id="ARBA00005779"/>
    </source>
</evidence>
<accession>A0ABU2ZMK5</accession>
<evidence type="ECO:0000256" key="4">
    <source>
        <dbReference type="ARBA" id="ARBA00022692"/>
    </source>
</evidence>
<keyword evidence="4 7" id="KW-0812">Transmembrane</keyword>
<feature type="transmembrane region" description="Helical" evidence="7">
    <location>
        <begin position="237"/>
        <end position="257"/>
    </location>
</feature>
<dbReference type="PANTHER" id="PTHR40043">
    <property type="entry name" value="UPF0719 INNER MEMBRANE PROTEIN YJFL"/>
    <property type="match status" value="1"/>
</dbReference>